<feature type="region of interest" description="Disordered" evidence="4">
    <location>
        <begin position="366"/>
        <end position="512"/>
    </location>
</feature>
<feature type="compositionally biased region" description="Polar residues" evidence="4">
    <location>
        <begin position="208"/>
        <end position="218"/>
    </location>
</feature>
<feature type="compositionally biased region" description="Polar residues" evidence="4">
    <location>
        <begin position="670"/>
        <end position="682"/>
    </location>
</feature>
<dbReference type="InterPro" id="IPR011011">
    <property type="entry name" value="Znf_FYVE_PHD"/>
</dbReference>
<accession>A0AAW0DEM1</accession>
<feature type="region of interest" description="Disordered" evidence="4">
    <location>
        <begin position="594"/>
        <end position="684"/>
    </location>
</feature>
<dbReference type="GO" id="GO:0006355">
    <property type="term" value="P:regulation of DNA-templated transcription"/>
    <property type="evidence" value="ECO:0007669"/>
    <property type="project" value="InterPro"/>
</dbReference>
<evidence type="ECO:0000259" key="5">
    <source>
        <dbReference type="SMART" id="SM00249"/>
    </source>
</evidence>
<dbReference type="AlphaFoldDB" id="A0AAW0DEM1"/>
<dbReference type="InterPro" id="IPR028938">
    <property type="entry name" value="Rsf1-like"/>
</dbReference>
<feature type="compositionally biased region" description="Acidic residues" evidence="4">
    <location>
        <begin position="437"/>
        <end position="448"/>
    </location>
</feature>
<dbReference type="PANTHER" id="PTHR14296:SF3">
    <property type="entry name" value="DIKAR, ISOFORM F"/>
    <property type="match status" value="1"/>
</dbReference>
<feature type="compositionally biased region" description="Basic and acidic residues" evidence="4">
    <location>
        <begin position="151"/>
        <end position="164"/>
    </location>
</feature>
<feature type="compositionally biased region" description="Basic and acidic residues" evidence="4">
    <location>
        <begin position="321"/>
        <end position="336"/>
    </location>
</feature>
<dbReference type="EMBL" id="JAYKXP010000014">
    <property type="protein sequence ID" value="KAK7051068.1"/>
    <property type="molecule type" value="Genomic_DNA"/>
</dbReference>
<feature type="compositionally biased region" description="Polar residues" evidence="4">
    <location>
        <begin position="8"/>
        <end position="26"/>
    </location>
</feature>
<dbReference type="InterPro" id="IPR019786">
    <property type="entry name" value="Zinc_finger_PHD-type_CS"/>
</dbReference>
<feature type="domain" description="Zinc finger PHD-type" evidence="5">
    <location>
        <begin position="692"/>
        <end position="749"/>
    </location>
</feature>
<comment type="caution">
    <text evidence="6">The sequence shown here is derived from an EMBL/GenBank/DDBJ whole genome shotgun (WGS) entry which is preliminary data.</text>
</comment>
<protein>
    <recommendedName>
        <fullName evidence="5">Zinc finger PHD-type domain-containing protein</fullName>
    </recommendedName>
</protein>
<feature type="compositionally biased region" description="Basic and acidic residues" evidence="4">
    <location>
        <begin position="594"/>
        <end position="648"/>
    </location>
</feature>
<keyword evidence="3" id="KW-0862">Zinc</keyword>
<feature type="region of interest" description="Disordered" evidence="4">
    <location>
        <begin position="151"/>
        <end position="197"/>
    </location>
</feature>
<reference evidence="6 7" key="1">
    <citation type="submission" date="2024-01" db="EMBL/GenBank/DDBJ databases">
        <title>A draft genome for a cacao thread blight-causing isolate of Paramarasmius palmivorus.</title>
        <authorList>
            <person name="Baruah I.K."/>
            <person name="Bukari Y."/>
            <person name="Amoako-Attah I."/>
            <person name="Meinhardt L.W."/>
            <person name="Bailey B.A."/>
            <person name="Cohen S.P."/>
        </authorList>
    </citation>
    <scope>NUCLEOTIDE SEQUENCE [LARGE SCALE GENOMIC DNA]</scope>
    <source>
        <strain evidence="6 7">GH-12</strain>
    </source>
</reference>
<dbReference type="PANTHER" id="PTHR14296">
    <property type="entry name" value="REMODELING AND SPACING FACTOR 1"/>
    <property type="match status" value="1"/>
</dbReference>
<proteinExistence type="predicted"/>
<dbReference type="GO" id="GO:0008270">
    <property type="term" value="F:zinc ion binding"/>
    <property type="evidence" value="ECO:0007669"/>
    <property type="project" value="UniProtKB-KW"/>
</dbReference>
<feature type="region of interest" description="Disordered" evidence="4">
    <location>
        <begin position="927"/>
        <end position="971"/>
    </location>
</feature>
<dbReference type="Pfam" id="PF00628">
    <property type="entry name" value="PHD"/>
    <property type="match status" value="1"/>
</dbReference>
<feature type="compositionally biased region" description="Low complexity" evidence="4">
    <location>
        <begin position="942"/>
        <end position="964"/>
    </location>
</feature>
<keyword evidence="7" id="KW-1185">Reference proteome</keyword>
<feature type="compositionally biased region" description="Polar residues" evidence="4">
    <location>
        <begin position="180"/>
        <end position="189"/>
    </location>
</feature>
<feature type="compositionally biased region" description="Acidic residues" evidence="4">
    <location>
        <begin position="462"/>
        <end position="495"/>
    </location>
</feature>
<evidence type="ECO:0000313" key="6">
    <source>
        <dbReference type="EMBL" id="KAK7051068.1"/>
    </source>
</evidence>
<gene>
    <name evidence="6" type="ORF">VNI00_005180</name>
</gene>
<dbReference type="InterPro" id="IPR019787">
    <property type="entry name" value="Znf_PHD-finger"/>
</dbReference>
<dbReference type="Gene3D" id="3.30.40.10">
    <property type="entry name" value="Zinc/RING finger domain, C3HC4 (zinc finger)"/>
    <property type="match status" value="1"/>
</dbReference>
<feature type="compositionally biased region" description="Polar residues" evidence="4">
    <location>
        <begin position="857"/>
        <end position="888"/>
    </location>
</feature>
<dbReference type="SMART" id="SM00249">
    <property type="entry name" value="PHD"/>
    <property type="match status" value="1"/>
</dbReference>
<dbReference type="Proteomes" id="UP001383192">
    <property type="component" value="Unassembled WGS sequence"/>
</dbReference>
<feature type="compositionally biased region" description="Low complexity" evidence="4">
    <location>
        <begin position="166"/>
        <end position="179"/>
    </location>
</feature>
<dbReference type="PROSITE" id="PS01359">
    <property type="entry name" value="ZF_PHD_1"/>
    <property type="match status" value="1"/>
</dbReference>
<feature type="region of interest" description="Disordered" evidence="4">
    <location>
        <begin position="857"/>
        <end position="910"/>
    </location>
</feature>
<dbReference type="CDD" id="cd15489">
    <property type="entry name" value="PHD_SF"/>
    <property type="match status" value="1"/>
</dbReference>
<keyword evidence="2" id="KW-0863">Zinc-finger</keyword>
<evidence type="ECO:0000256" key="3">
    <source>
        <dbReference type="ARBA" id="ARBA00022833"/>
    </source>
</evidence>
<dbReference type="SUPFAM" id="SSF57903">
    <property type="entry name" value="FYVE/PHD zinc finger"/>
    <property type="match status" value="1"/>
</dbReference>
<feature type="region of interest" description="Disordered" evidence="4">
    <location>
        <begin position="278"/>
        <end position="347"/>
    </location>
</feature>
<feature type="region of interest" description="Disordered" evidence="4">
    <location>
        <begin position="202"/>
        <end position="221"/>
    </location>
</feature>
<evidence type="ECO:0000256" key="2">
    <source>
        <dbReference type="ARBA" id="ARBA00022771"/>
    </source>
</evidence>
<sequence>MPRRASARTANSNLPSQDLSSTSNQPPAQPFSAELTALRTNWKWAAFSQFFYTFSQLFNMEDVTLQNIEDDLVQGNSIVLPRIMLKLLVILSNDRKLNLDNWQTALRRQYNRRDPLANPIGPEPPKTSTNSRYTSVIEEDEEENLDVANHYKPEGSEESPHETGLRASTSRIQSSSPSRAQTPASQTIGTPHVNGEEEKLLPTKKALKSQSLGPTTTAEFPELSETKDWNSLSMLEKLDSMHLLTEWLFHNPARVRVLMKSDDEAAEWATDRLWVQRIPPRPSRPAKSSNKRKRGATEEVKPKNAKKAKSAHKTTTTARSKGKEKAKVNGKAKEEPSTPGRRGRAAKEKANVLLDAQAKQLAELNRQAAATAKSNGRASRSSSNKQPPPAPTPSRLTRNSSSSSRPLGTRISARLRGAQEDDDEWQAIPAEWLDKKDEDEDDGDEDEDKTGLDSSALSDLTELSDADNEDDVEEEEEREEETEEDDDDEGAAEEVNEPKVEEPEEPALPEGFVEWETICVTLYEWEHIAERWQNATHYAEKALYKVLTKHIVPVIVEELRAIENKRRMEEAIVHRKRSSRIAIKESEKEEARLAAQRKAEEEEKMGRARRAEARQKKEESERMKRELAREQRRKEREAQAEAQEREESTPVDVADTMEGKSEPQAKKNKTTASVNGLSSGTRTPAGDDWELDCEICHRRGINVDDGVPLMSCGKCFKWQHIPCHDKADRKAGLPRRNWEDVEFFCRQCRSKMFTPAPSWNSTVNAYSTHNSRGQIPQNIHLNPPLPPNRHPSLLTSHSNVSAYPQSSYQLPTNYSDMRSSVGYVNGYDRMATSDVRSSPQSNPQQHAKPIAFQHYQPPQQGYSASQSPPQYNVNLGTQVQPYGQQMPPTTFHHAMTNGQSTPNRLAPNEGWIQHDFSRPYTNYNNSAERVSAAPLPQHYRSPQQQHQQWPPQPTQLPTSTNTPYSPYPPSS</sequence>
<feature type="region of interest" description="Disordered" evidence="4">
    <location>
        <begin position="1"/>
        <end position="29"/>
    </location>
</feature>
<dbReference type="InterPro" id="IPR001965">
    <property type="entry name" value="Znf_PHD"/>
</dbReference>
<feature type="region of interest" description="Disordered" evidence="4">
    <location>
        <begin position="113"/>
        <end position="133"/>
    </location>
</feature>
<name>A0AAW0DEM1_9AGAR</name>
<dbReference type="InterPro" id="IPR013083">
    <property type="entry name" value="Znf_RING/FYVE/PHD"/>
</dbReference>
<feature type="compositionally biased region" description="Polar residues" evidence="4">
    <location>
        <begin position="372"/>
        <end position="385"/>
    </location>
</feature>
<feature type="compositionally biased region" description="Basic residues" evidence="4">
    <location>
        <begin position="303"/>
        <end position="312"/>
    </location>
</feature>
<feature type="compositionally biased region" description="Low complexity" evidence="4">
    <location>
        <begin position="393"/>
        <end position="412"/>
    </location>
</feature>
<evidence type="ECO:0000256" key="1">
    <source>
        <dbReference type="ARBA" id="ARBA00022723"/>
    </source>
</evidence>
<keyword evidence="1" id="KW-0479">Metal-binding</keyword>
<evidence type="ECO:0000256" key="4">
    <source>
        <dbReference type="SAM" id="MobiDB-lite"/>
    </source>
</evidence>
<dbReference type="GO" id="GO:0031213">
    <property type="term" value="C:RSF complex"/>
    <property type="evidence" value="ECO:0007669"/>
    <property type="project" value="InterPro"/>
</dbReference>
<evidence type="ECO:0000313" key="7">
    <source>
        <dbReference type="Proteomes" id="UP001383192"/>
    </source>
</evidence>
<organism evidence="6 7">
    <name type="scientific">Paramarasmius palmivorus</name>
    <dbReference type="NCBI Taxonomy" id="297713"/>
    <lineage>
        <taxon>Eukaryota</taxon>
        <taxon>Fungi</taxon>
        <taxon>Dikarya</taxon>
        <taxon>Basidiomycota</taxon>
        <taxon>Agaricomycotina</taxon>
        <taxon>Agaricomycetes</taxon>
        <taxon>Agaricomycetidae</taxon>
        <taxon>Agaricales</taxon>
        <taxon>Marasmiineae</taxon>
        <taxon>Marasmiaceae</taxon>
        <taxon>Paramarasmius</taxon>
    </lineage>
</organism>